<gene>
    <name evidence="2" type="ORF">JFL75_04865</name>
</gene>
<keyword evidence="1" id="KW-0732">Signal</keyword>
<reference evidence="2" key="1">
    <citation type="submission" date="2021-01" db="EMBL/GenBank/DDBJ databases">
        <title>Description of Breznakiella homolactica.</title>
        <authorList>
            <person name="Song Y."/>
            <person name="Brune A."/>
        </authorList>
    </citation>
    <scope>NUCLEOTIDE SEQUENCE</scope>
    <source>
        <strain evidence="2">RmG30</strain>
    </source>
</reference>
<evidence type="ECO:0000313" key="3">
    <source>
        <dbReference type="Proteomes" id="UP000595917"/>
    </source>
</evidence>
<name>A0A7T7XPV0_9SPIR</name>
<sequence length="207" mass="22686">MMKRKFQAVLFVLVAGAVLFAAGCASAESGKKEAPVLLQFDDIDKSGFFPTGKLSYTIEGMMVSKDMNFTNYLEGTEYTAKPNGSDVVIKGVSGELWRTPLDKVLTTYTKKDGSKLSAADFIPDQYIPMQTIAGSGNFACFVPKDKLVEIHTAWGDVLIANRPEVPHGVGDYLVCREGSDGKPDFSDVWVVNGVTFPHTYDMTYSKR</sequence>
<dbReference type="KEGG" id="bhc:JFL75_04865"/>
<evidence type="ECO:0000256" key="1">
    <source>
        <dbReference type="SAM" id="SignalP"/>
    </source>
</evidence>
<protein>
    <recommendedName>
        <fullName evidence="4">Lipoprotein</fullName>
    </recommendedName>
</protein>
<evidence type="ECO:0008006" key="4">
    <source>
        <dbReference type="Google" id="ProtNLM"/>
    </source>
</evidence>
<dbReference type="AlphaFoldDB" id="A0A7T7XPV0"/>
<evidence type="ECO:0000313" key="2">
    <source>
        <dbReference type="EMBL" id="QQO10254.1"/>
    </source>
</evidence>
<accession>A0A7T7XPV0</accession>
<dbReference type="Proteomes" id="UP000595917">
    <property type="component" value="Chromosome"/>
</dbReference>
<feature type="chain" id="PRO_5031244003" description="Lipoprotein" evidence="1">
    <location>
        <begin position="28"/>
        <end position="207"/>
    </location>
</feature>
<proteinExistence type="predicted"/>
<dbReference type="EMBL" id="CP067089">
    <property type="protein sequence ID" value="QQO10254.1"/>
    <property type="molecule type" value="Genomic_DNA"/>
</dbReference>
<feature type="signal peptide" evidence="1">
    <location>
        <begin position="1"/>
        <end position="27"/>
    </location>
</feature>
<dbReference type="PROSITE" id="PS51257">
    <property type="entry name" value="PROKAR_LIPOPROTEIN"/>
    <property type="match status" value="1"/>
</dbReference>
<keyword evidence="3" id="KW-1185">Reference proteome</keyword>
<organism evidence="2 3">
    <name type="scientific">Breznakiella homolactica</name>
    <dbReference type="NCBI Taxonomy" id="2798577"/>
    <lineage>
        <taxon>Bacteria</taxon>
        <taxon>Pseudomonadati</taxon>
        <taxon>Spirochaetota</taxon>
        <taxon>Spirochaetia</taxon>
        <taxon>Spirochaetales</taxon>
        <taxon>Breznakiellaceae</taxon>
        <taxon>Breznakiella</taxon>
    </lineage>
</organism>
<dbReference type="RefSeq" id="WP_215627558.1">
    <property type="nucleotide sequence ID" value="NZ_CP067089.2"/>
</dbReference>